<evidence type="ECO:0000313" key="7">
    <source>
        <dbReference type="Proteomes" id="UP000565715"/>
    </source>
</evidence>
<evidence type="ECO:0000313" key="6">
    <source>
        <dbReference type="EMBL" id="NKY33304.1"/>
    </source>
</evidence>
<comment type="caution">
    <text evidence="6">The sequence shown here is derived from an EMBL/GenBank/DDBJ whole genome shotgun (WGS) entry which is preliminary data.</text>
</comment>
<evidence type="ECO:0000256" key="4">
    <source>
        <dbReference type="ARBA" id="ARBA00023002"/>
    </source>
</evidence>
<keyword evidence="7" id="KW-1185">Reference proteome</keyword>
<dbReference type="SUPFAM" id="SSF47203">
    <property type="entry name" value="Acyl-CoA dehydrogenase C-terminal domain-like"/>
    <property type="match status" value="1"/>
</dbReference>
<comment type="similarity">
    <text evidence="1">Belongs to the acyl-CoA dehydrogenase family.</text>
</comment>
<evidence type="ECO:0000256" key="3">
    <source>
        <dbReference type="ARBA" id="ARBA00022827"/>
    </source>
</evidence>
<dbReference type="Gene3D" id="1.20.140.10">
    <property type="entry name" value="Butyryl-CoA Dehydrogenase, subunit A, domain 3"/>
    <property type="match status" value="1"/>
</dbReference>
<dbReference type="PANTHER" id="PTHR43884">
    <property type="entry name" value="ACYL-COA DEHYDROGENASE"/>
    <property type="match status" value="1"/>
</dbReference>
<proteinExistence type="inferred from homology"/>
<evidence type="ECO:0000256" key="2">
    <source>
        <dbReference type="ARBA" id="ARBA00022630"/>
    </source>
</evidence>
<dbReference type="InterPro" id="IPR046373">
    <property type="entry name" value="Acyl-CoA_Oxase/DH_mid-dom_sf"/>
</dbReference>
<keyword evidence="3" id="KW-0274">FAD</keyword>
<organism evidence="6 7">
    <name type="scientific">Nocardia speluncae</name>
    <dbReference type="NCBI Taxonomy" id="419477"/>
    <lineage>
        <taxon>Bacteria</taxon>
        <taxon>Bacillati</taxon>
        <taxon>Actinomycetota</taxon>
        <taxon>Actinomycetes</taxon>
        <taxon>Mycobacteriales</taxon>
        <taxon>Nocardiaceae</taxon>
        <taxon>Nocardia</taxon>
    </lineage>
</organism>
<dbReference type="Proteomes" id="UP000565715">
    <property type="component" value="Unassembled WGS sequence"/>
</dbReference>
<dbReference type="AlphaFoldDB" id="A0A846XHG3"/>
<accession>A0A846XHG3</accession>
<dbReference type="GO" id="GO:0003995">
    <property type="term" value="F:acyl-CoA dehydrogenase activity"/>
    <property type="evidence" value="ECO:0007669"/>
    <property type="project" value="TreeGrafter"/>
</dbReference>
<dbReference type="InterPro" id="IPR009100">
    <property type="entry name" value="AcylCoA_DH/oxidase_NM_dom_sf"/>
</dbReference>
<evidence type="ECO:0000259" key="5">
    <source>
        <dbReference type="Pfam" id="PF00441"/>
    </source>
</evidence>
<keyword evidence="4" id="KW-0560">Oxidoreductase</keyword>
<feature type="domain" description="Acyl-CoA dehydrogenase/oxidase C-terminal" evidence="5">
    <location>
        <begin position="224"/>
        <end position="333"/>
    </location>
</feature>
<protein>
    <submittedName>
        <fullName evidence="6">Acyl-CoA/acyl-ACP dehydrogenase</fullName>
    </submittedName>
</protein>
<reference evidence="6 7" key="1">
    <citation type="submission" date="2020-04" db="EMBL/GenBank/DDBJ databases">
        <title>MicrobeNet Type strains.</title>
        <authorList>
            <person name="Nicholson A.C."/>
        </authorList>
    </citation>
    <scope>NUCLEOTIDE SEQUENCE [LARGE SCALE GENOMIC DNA]</scope>
    <source>
        <strain evidence="6 7">DSM 45078</strain>
    </source>
</reference>
<sequence length="366" mass="38591">MELTWGEDYDALADVARSVFERISPLTDRDRTTDFSGLVRQFAELDWLTLGNPGGGAGSASLASTAAVFVEAGRALVCSPLLPLITTRDAAVLCGSPRAGELAAGIESGTTTVLPALHDPAWGQAKPAVRGGVLSGTALAVPYADAADLLMVEATEDVGGGNRSDVLVAVPRGPQVAVEPMPNLGEHSMFAVTFSGTPVSEVEVLARAGTAHTAVVTARRRAAVLTAAQIHGAGLALLDRTVRYAQQRRQFGGPIGRFQAVQYLCTDIAVAVHLTSAFVRDAARRLDEGADAAAEVALMGKQARMTAEEMVHAAHEVHAGIGFMVESDVHMFTKTSAKWMFDLGDEHRNDQAILAELWRESIGGRL</sequence>
<name>A0A846XHG3_9NOCA</name>
<evidence type="ECO:0000256" key="1">
    <source>
        <dbReference type="ARBA" id="ARBA00009347"/>
    </source>
</evidence>
<keyword evidence="2" id="KW-0285">Flavoprotein</keyword>
<dbReference type="Pfam" id="PF00441">
    <property type="entry name" value="Acyl-CoA_dh_1"/>
    <property type="match status" value="1"/>
</dbReference>
<dbReference type="EMBL" id="JAAXOO010000002">
    <property type="protein sequence ID" value="NKY33304.1"/>
    <property type="molecule type" value="Genomic_DNA"/>
</dbReference>
<dbReference type="Gene3D" id="2.40.110.10">
    <property type="entry name" value="Butyryl-CoA Dehydrogenase, subunit A, domain 2"/>
    <property type="match status" value="1"/>
</dbReference>
<gene>
    <name evidence="6" type="ORF">HGA13_09505</name>
</gene>
<dbReference type="PANTHER" id="PTHR43884:SF20">
    <property type="entry name" value="ACYL-COA DEHYDROGENASE FADE28"/>
    <property type="match status" value="1"/>
</dbReference>
<dbReference type="RefSeq" id="WP_068040110.1">
    <property type="nucleotide sequence ID" value="NZ_JAAXOO010000002.1"/>
</dbReference>
<dbReference type="InterPro" id="IPR036250">
    <property type="entry name" value="AcylCo_DH-like_C"/>
</dbReference>
<dbReference type="SUPFAM" id="SSF56645">
    <property type="entry name" value="Acyl-CoA dehydrogenase NM domain-like"/>
    <property type="match status" value="1"/>
</dbReference>
<dbReference type="InterPro" id="IPR009075">
    <property type="entry name" value="AcylCo_DH/oxidase_C"/>
</dbReference>